<dbReference type="EMBL" id="JARK01001711">
    <property type="protein sequence ID" value="EYB81709.1"/>
    <property type="molecule type" value="Genomic_DNA"/>
</dbReference>
<dbReference type="AlphaFoldDB" id="A0A016RUP5"/>
<dbReference type="OrthoDB" id="10053392at2759"/>
<sequence length="151" mass="18142">MVEVREFPFDRYPPYVRRLKQYRWKPLLIAMALQEFGAVWYMDTSVRWKKDRREVVYNEITCRKIYGMRFLSPLSCCIRPLDIAYSQLLTQQCLYFFERRWRRSDGYNTRDATCSEAVALRGCAMPKFAKLRIRRITHLARFGVSVNVHAL</sequence>
<dbReference type="InterPro" id="IPR012444">
    <property type="entry name" value="DUF1647"/>
</dbReference>
<dbReference type="PANTHER" id="PTHR31389:SF4">
    <property type="entry name" value="LD39211P"/>
    <property type="match status" value="1"/>
</dbReference>
<reference evidence="2" key="1">
    <citation type="journal article" date="2015" name="Nat. Genet.">
        <title>The genome and transcriptome of the zoonotic hookworm Ancylostoma ceylanicum identify infection-specific gene families.</title>
        <authorList>
            <person name="Schwarz E.M."/>
            <person name="Hu Y."/>
            <person name="Antoshechkin I."/>
            <person name="Miller M.M."/>
            <person name="Sternberg P.W."/>
            <person name="Aroian R.V."/>
        </authorList>
    </citation>
    <scope>NUCLEOTIDE SEQUENCE</scope>
    <source>
        <strain evidence="2">HY135</strain>
    </source>
</reference>
<keyword evidence="2" id="KW-1185">Reference proteome</keyword>
<dbReference type="PANTHER" id="PTHR31389">
    <property type="entry name" value="LD39211P"/>
    <property type="match status" value="1"/>
</dbReference>
<proteinExistence type="predicted"/>
<accession>A0A016RUP5</accession>
<organism evidence="1 2">
    <name type="scientific">Ancylostoma ceylanicum</name>
    <dbReference type="NCBI Taxonomy" id="53326"/>
    <lineage>
        <taxon>Eukaryota</taxon>
        <taxon>Metazoa</taxon>
        <taxon>Ecdysozoa</taxon>
        <taxon>Nematoda</taxon>
        <taxon>Chromadorea</taxon>
        <taxon>Rhabditida</taxon>
        <taxon>Rhabditina</taxon>
        <taxon>Rhabditomorpha</taxon>
        <taxon>Strongyloidea</taxon>
        <taxon>Ancylostomatidae</taxon>
        <taxon>Ancylostomatinae</taxon>
        <taxon>Ancylostoma</taxon>
    </lineage>
</organism>
<name>A0A016RUP5_9BILA</name>
<evidence type="ECO:0000313" key="1">
    <source>
        <dbReference type="EMBL" id="EYB81709.1"/>
    </source>
</evidence>
<dbReference type="Proteomes" id="UP000024635">
    <property type="component" value="Unassembled WGS sequence"/>
</dbReference>
<protein>
    <submittedName>
        <fullName evidence="1">Uncharacterized protein</fullName>
    </submittedName>
</protein>
<dbReference type="Pfam" id="PF07801">
    <property type="entry name" value="DUF1647"/>
    <property type="match status" value="1"/>
</dbReference>
<comment type="caution">
    <text evidence="1">The sequence shown here is derived from an EMBL/GenBank/DDBJ whole genome shotgun (WGS) entry which is preliminary data.</text>
</comment>
<gene>
    <name evidence="1" type="primary">Acey_s0375.g225</name>
    <name evidence="1" type="ORF">Y032_0375g225</name>
</gene>
<evidence type="ECO:0000313" key="2">
    <source>
        <dbReference type="Proteomes" id="UP000024635"/>
    </source>
</evidence>